<dbReference type="AlphaFoldDB" id="A0A1Z4KQF7"/>
<gene>
    <name evidence="1" type="ORF">NIES23_40160</name>
</gene>
<protein>
    <submittedName>
        <fullName evidence="1">Uncharacterized protein</fullName>
    </submittedName>
</protein>
<sequence length="74" mass="8353">MAVPLTVNNDKTIIAEAENYDVDSINLYINLPISELELIIENQSNYRAAITIDNVFGWELVLIFPKLCSDPINN</sequence>
<accession>A0A1Z4KQF7</accession>
<reference evidence="1 2" key="1">
    <citation type="submission" date="2017-06" db="EMBL/GenBank/DDBJ databases">
        <title>Genome sequencing of cyanobaciteial culture collection at National Institute for Environmental Studies (NIES).</title>
        <authorList>
            <person name="Hirose Y."/>
            <person name="Shimura Y."/>
            <person name="Fujisawa T."/>
            <person name="Nakamura Y."/>
            <person name="Kawachi M."/>
        </authorList>
    </citation>
    <scope>NUCLEOTIDE SEQUENCE [LARGE SCALE GENOMIC DNA]</scope>
    <source>
        <strain evidence="1 2">NIES-23</strain>
    </source>
</reference>
<organism evidence="1 2">
    <name type="scientific">Trichormus variabilis NIES-23</name>
    <dbReference type="NCBI Taxonomy" id="1973479"/>
    <lineage>
        <taxon>Bacteria</taxon>
        <taxon>Bacillati</taxon>
        <taxon>Cyanobacteriota</taxon>
        <taxon>Cyanophyceae</taxon>
        <taxon>Nostocales</taxon>
        <taxon>Nostocaceae</taxon>
        <taxon>Trichormus</taxon>
    </lineage>
</organism>
<evidence type="ECO:0000313" key="2">
    <source>
        <dbReference type="Proteomes" id="UP000217507"/>
    </source>
</evidence>
<dbReference type="Proteomes" id="UP000217507">
    <property type="component" value="Chromosome"/>
</dbReference>
<name>A0A1Z4KQF7_ANAVA</name>
<dbReference type="EMBL" id="AP018216">
    <property type="protein sequence ID" value="BAY71200.1"/>
    <property type="molecule type" value="Genomic_DNA"/>
</dbReference>
<evidence type="ECO:0000313" key="1">
    <source>
        <dbReference type="EMBL" id="BAY71200.1"/>
    </source>
</evidence>
<proteinExistence type="predicted"/>